<reference evidence="2" key="1">
    <citation type="submission" date="2005-09" db="EMBL/GenBank/DDBJ databases">
        <authorList>
            <person name="Mural R.J."/>
            <person name="Li P.W."/>
            <person name="Adams M.D."/>
            <person name="Amanatides P.G."/>
            <person name="Baden-Tillson H."/>
            <person name="Barnstead M."/>
            <person name="Chin S.H."/>
            <person name="Dew I."/>
            <person name="Evans C.A."/>
            <person name="Ferriera S."/>
            <person name="Flanigan M."/>
            <person name="Fosler C."/>
            <person name="Glodek A."/>
            <person name="Gu Z."/>
            <person name="Holt R.A."/>
            <person name="Jennings D."/>
            <person name="Kraft C.L."/>
            <person name="Lu F."/>
            <person name="Nguyen T."/>
            <person name="Nusskern D.R."/>
            <person name="Pfannkoch C.M."/>
            <person name="Sitter C."/>
            <person name="Sutton G.G."/>
            <person name="Venter J.C."/>
            <person name="Wang Z."/>
            <person name="Woodage T."/>
            <person name="Zheng X.H."/>
            <person name="Zhong F."/>
        </authorList>
    </citation>
    <scope>NUCLEOTIDE SEQUENCE [LARGE SCALE GENOMIC DNA]</scope>
    <source>
        <strain>BN</strain>
        <strain evidence="2">Sprague-Dawley</strain>
    </source>
</reference>
<dbReference type="AlphaFoldDB" id="A6KTY8"/>
<proteinExistence type="predicted"/>
<protein>
    <submittedName>
        <fullName evidence="1">RCG28376</fullName>
    </submittedName>
</protein>
<dbReference type="Proteomes" id="UP000234681">
    <property type="component" value="Chromosome X"/>
</dbReference>
<name>A6KTY8_RAT</name>
<sequence length="75" mass="8267">MDMDSPSAGPIPSLVPETSCLSFCLVDHLVFLRGRFSFSICSCLCDVCAFVQHSSPWTLSFLSALPVQNPFPHFE</sequence>
<evidence type="ECO:0000313" key="2">
    <source>
        <dbReference type="Proteomes" id="UP000234681"/>
    </source>
</evidence>
<accession>A6KTY8</accession>
<organism evidence="1 2">
    <name type="scientific">Rattus norvegicus</name>
    <name type="common">Rat</name>
    <dbReference type="NCBI Taxonomy" id="10116"/>
    <lineage>
        <taxon>Eukaryota</taxon>
        <taxon>Metazoa</taxon>
        <taxon>Chordata</taxon>
        <taxon>Craniata</taxon>
        <taxon>Vertebrata</taxon>
        <taxon>Euteleostomi</taxon>
        <taxon>Mammalia</taxon>
        <taxon>Eutheria</taxon>
        <taxon>Euarchontoglires</taxon>
        <taxon>Glires</taxon>
        <taxon>Rodentia</taxon>
        <taxon>Myomorpha</taxon>
        <taxon>Muroidea</taxon>
        <taxon>Muridae</taxon>
        <taxon>Murinae</taxon>
        <taxon>Rattus</taxon>
    </lineage>
</organism>
<dbReference type="EMBL" id="CH474122">
    <property type="protein sequence ID" value="EDL85069.1"/>
    <property type="molecule type" value="Genomic_DNA"/>
</dbReference>
<gene>
    <name evidence="1" type="ORF">rCG_28376</name>
</gene>
<evidence type="ECO:0000313" key="1">
    <source>
        <dbReference type="EMBL" id="EDL85069.1"/>
    </source>
</evidence>